<organism evidence="4 5">
    <name type="scientific">Basidiobolus meristosporus CBS 931.73</name>
    <dbReference type="NCBI Taxonomy" id="1314790"/>
    <lineage>
        <taxon>Eukaryota</taxon>
        <taxon>Fungi</taxon>
        <taxon>Fungi incertae sedis</taxon>
        <taxon>Zoopagomycota</taxon>
        <taxon>Entomophthoromycotina</taxon>
        <taxon>Basidiobolomycetes</taxon>
        <taxon>Basidiobolales</taxon>
        <taxon>Basidiobolaceae</taxon>
        <taxon>Basidiobolus</taxon>
    </lineage>
</organism>
<feature type="domain" description="Chitin-binding type-3" evidence="3">
    <location>
        <begin position="229"/>
        <end position="271"/>
    </location>
</feature>
<dbReference type="EMBL" id="MCFE01000324">
    <property type="protein sequence ID" value="ORX91390.1"/>
    <property type="molecule type" value="Genomic_DNA"/>
</dbReference>
<dbReference type="CDD" id="cd12215">
    <property type="entry name" value="ChiC_BD"/>
    <property type="match status" value="1"/>
</dbReference>
<accession>A0A1Y1Y055</accession>
<dbReference type="SUPFAM" id="SSF51055">
    <property type="entry name" value="Carbohydrate binding domain"/>
    <property type="match status" value="1"/>
</dbReference>
<dbReference type="Gene3D" id="2.10.10.20">
    <property type="entry name" value="Carbohydrate-binding module superfamily 5/12"/>
    <property type="match status" value="1"/>
</dbReference>
<dbReference type="InParanoid" id="A0A1Y1Y055"/>
<dbReference type="GO" id="GO:0004553">
    <property type="term" value="F:hydrolase activity, hydrolyzing O-glycosyl compounds"/>
    <property type="evidence" value="ECO:0007669"/>
    <property type="project" value="InterPro"/>
</dbReference>
<dbReference type="InterPro" id="IPR036573">
    <property type="entry name" value="CBM_sf_5/12"/>
</dbReference>
<gene>
    <name evidence="4" type="ORF">K493DRAFT_304119</name>
</gene>
<protein>
    <recommendedName>
        <fullName evidence="3">Chitin-binding type-3 domain-containing protein</fullName>
    </recommendedName>
</protein>
<dbReference type="SMART" id="SM00495">
    <property type="entry name" value="ChtBD3"/>
    <property type="match status" value="1"/>
</dbReference>
<sequence length="274" mass="29551">MIFSKFLQSGAALASLAAVVTAHMEMIQPPPRHSKYNPTFTGIPDYNMVDPLGIYPCKGYEQGKVVQTVEAGKEIQVKLGGVATHSGGHCQFAVSYDEGKTFAVLKTVYDDCLIGSLDYSVPIPKSAGTSKNVVFAWAWINKVGNREYYMNCADIEIKGSDEGYISGPKLLVANLPGYPTIPEFPNQGQYDGMDLLDARPTITIRPEVTSPTSSVSPTSTPNPGICDGVLAWSPDTAYSESAKVIYGDHLWQAKWWTQGQAPGSTDAWADLGAC</sequence>
<keyword evidence="1" id="KW-0378">Hydrolase</keyword>
<dbReference type="GO" id="GO:0030246">
    <property type="term" value="F:carbohydrate binding"/>
    <property type="evidence" value="ECO:0007669"/>
    <property type="project" value="InterPro"/>
</dbReference>
<dbReference type="GO" id="GO:0005975">
    <property type="term" value="P:carbohydrate metabolic process"/>
    <property type="evidence" value="ECO:0007669"/>
    <property type="project" value="InterPro"/>
</dbReference>
<evidence type="ECO:0000313" key="5">
    <source>
        <dbReference type="Proteomes" id="UP000193498"/>
    </source>
</evidence>
<dbReference type="Proteomes" id="UP000193498">
    <property type="component" value="Unassembled WGS sequence"/>
</dbReference>
<evidence type="ECO:0000259" key="3">
    <source>
        <dbReference type="SMART" id="SM00495"/>
    </source>
</evidence>
<dbReference type="GO" id="GO:0005576">
    <property type="term" value="C:extracellular region"/>
    <property type="evidence" value="ECO:0007669"/>
    <property type="project" value="InterPro"/>
</dbReference>
<dbReference type="InterPro" id="IPR003610">
    <property type="entry name" value="CBM5/12"/>
</dbReference>
<evidence type="ECO:0000256" key="1">
    <source>
        <dbReference type="ARBA" id="ARBA00022801"/>
    </source>
</evidence>
<dbReference type="PANTHER" id="PTHR36182">
    <property type="entry name" value="PROTEIN, PUTATIVE (AFU_ORTHOLOGUE AFUA_6G10930)-RELATED"/>
    <property type="match status" value="1"/>
</dbReference>
<proteinExistence type="predicted"/>
<evidence type="ECO:0000256" key="2">
    <source>
        <dbReference type="SAM" id="SignalP"/>
    </source>
</evidence>
<dbReference type="Pfam" id="PF02839">
    <property type="entry name" value="CBM_5_12"/>
    <property type="match status" value="1"/>
</dbReference>
<keyword evidence="5" id="KW-1185">Reference proteome</keyword>
<keyword evidence="2" id="KW-0732">Signal</keyword>
<dbReference type="PANTHER" id="PTHR36182:SF1">
    <property type="entry name" value="PROTEIN, PUTATIVE (AFU_ORTHOLOGUE AFUA_6G10930)-RELATED"/>
    <property type="match status" value="1"/>
</dbReference>
<reference evidence="4 5" key="1">
    <citation type="submission" date="2016-07" db="EMBL/GenBank/DDBJ databases">
        <title>Pervasive Adenine N6-methylation of Active Genes in Fungi.</title>
        <authorList>
            <consortium name="DOE Joint Genome Institute"/>
            <person name="Mondo S.J."/>
            <person name="Dannebaum R.O."/>
            <person name="Kuo R.C."/>
            <person name="Labutti K."/>
            <person name="Haridas S."/>
            <person name="Kuo A."/>
            <person name="Salamov A."/>
            <person name="Ahrendt S.R."/>
            <person name="Lipzen A."/>
            <person name="Sullivan W."/>
            <person name="Andreopoulos W.B."/>
            <person name="Clum A."/>
            <person name="Lindquist E."/>
            <person name="Daum C."/>
            <person name="Ramamoorthy G.K."/>
            <person name="Gryganskyi A."/>
            <person name="Culley D."/>
            <person name="Magnuson J.K."/>
            <person name="James T.Y."/>
            <person name="O'Malley M.A."/>
            <person name="Stajich J.E."/>
            <person name="Spatafora J.W."/>
            <person name="Visel A."/>
            <person name="Grigoriev I.V."/>
        </authorList>
    </citation>
    <scope>NUCLEOTIDE SEQUENCE [LARGE SCALE GENOMIC DNA]</scope>
    <source>
        <strain evidence="4 5">CBS 931.73</strain>
    </source>
</reference>
<dbReference type="OrthoDB" id="2342176at2759"/>
<evidence type="ECO:0000313" key="4">
    <source>
        <dbReference type="EMBL" id="ORX91390.1"/>
    </source>
</evidence>
<comment type="caution">
    <text evidence="4">The sequence shown here is derived from an EMBL/GenBank/DDBJ whole genome shotgun (WGS) entry which is preliminary data.</text>
</comment>
<dbReference type="AlphaFoldDB" id="A0A1Y1Y055"/>
<dbReference type="Gene3D" id="2.70.50.70">
    <property type="match status" value="1"/>
</dbReference>
<feature type="signal peptide" evidence="2">
    <location>
        <begin position="1"/>
        <end position="22"/>
    </location>
</feature>
<dbReference type="STRING" id="1314790.A0A1Y1Y055"/>
<feature type="chain" id="PRO_5011010502" description="Chitin-binding type-3 domain-containing protein" evidence="2">
    <location>
        <begin position="23"/>
        <end position="274"/>
    </location>
</feature>
<name>A0A1Y1Y055_9FUNG</name>